<dbReference type="AlphaFoldDB" id="A0A0R2CJC0"/>
<dbReference type="STRING" id="1423745.GCA_001311215_01212"/>
<comment type="caution">
    <text evidence="1">The sequence shown here is derived from an EMBL/GenBank/DDBJ whole genome shotgun (WGS) entry which is preliminary data.</text>
</comment>
<dbReference type="EMBL" id="AYZI01000006">
    <property type="protein sequence ID" value="KRM91312.1"/>
    <property type="molecule type" value="Genomic_DNA"/>
</dbReference>
<reference evidence="1 2" key="1">
    <citation type="journal article" date="2015" name="Genome Announc.">
        <title>Expanding the biotechnology potential of lactobacilli through comparative genomics of 213 strains and associated genera.</title>
        <authorList>
            <person name="Sun Z."/>
            <person name="Harris H.M."/>
            <person name="McCann A."/>
            <person name="Guo C."/>
            <person name="Argimon S."/>
            <person name="Zhang W."/>
            <person name="Yang X."/>
            <person name="Jeffery I.B."/>
            <person name="Cooney J.C."/>
            <person name="Kagawa T.F."/>
            <person name="Liu W."/>
            <person name="Song Y."/>
            <person name="Salvetti E."/>
            <person name="Wrobel A."/>
            <person name="Rasinkangas P."/>
            <person name="Parkhill J."/>
            <person name="Rea M.C."/>
            <person name="O'Sullivan O."/>
            <person name="Ritari J."/>
            <person name="Douillard F.P."/>
            <person name="Paul Ross R."/>
            <person name="Yang R."/>
            <person name="Briner A.E."/>
            <person name="Felis G.E."/>
            <person name="de Vos W.M."/>
            <person name="Barrangou R."/>
            <person name="Klaenhammer T.R."/>
            <person name="Caufield P.W."/>
            <person name="Cui Y."/>
            <person name="Zhang H."/>
            <person name="O'Toole P.W."/>
        </authorList>
    </citation>
    <scope>NUCLEOTIDE SEQUENCE [LARGE SCALE GENOMIC DNA]</scope>
    <source>
        <strain evidence="1 2">DSM 22689</strain>
    </source>
</reference>
<dbReference type="Proteomes" id="UP000051586">
    <property type="component" value="Unassembled WGS sequence"/>
</dbReference>
<gene>
    <name evidence="1" type="ORF">FC87_GL001032</name>
</gene>
<dbReference type="PATRIC" id="fig|1423745.4.peg.1095"/>
<organism evidence="1 2">
    <name type="scientific">Fructilactobacillus florum DSM 22689 = JCM 16035</name>
    <dbReference type="NCBI Taxonomy" id="1423745"/>
    <lineage>
        <taxon>Bacteria</taxon>
        <taxon>Bacillati</taxon>
        <taxon>Bacillota</taxon>
        <taxon>Bacilli</taxon>
        <taxon>Lactobacillales</taxon>
        <taxon>Lactobacillaceae</taxon>
        <taxon>Fructilactobacillus</taxon>
    </lineage>
</organism>
<protein>
    <submittedName>
        <fullName evidence="1">Uncharacterized protein</fullName>
    </submittedName>
</protein>
<accession>A0A0R2CJC0</accession>
<proteinExistence type="predicted"/>
<evidence type="ECO:0000313" key="1">
    <source>
        <dbReference type="EMBL" id="KRM91312.1"/>
    </source>
</evidence>
<sequence length="72" mass="7962">MVKVGIKDGDQIIANVIGNNVITISSQLHRATVTGPDRAGRYGIGEYVYFIIDKHHHPLSVPKDKIQQYFGA</sequence>
<evidence type="ECO:0000313" key="2">
    <source>
        <dbReference type="Proteomes" id="UP000051586"/>
    </source>
</evidence>
<name>A0A0R2CJC0_9LACO</name>